<feature type="region of interest" description="Disordered" evidence="1">
    <location>
        <begin position="62"/>
        <end position="88"/>
    </location>
</feature>
<protein>
    <recommendedName>
        <fullName evidence="4">CCHC-type domain-containing protein</fullName>
    </recommendedName>
</protein>
<feature type="compositionally biased region" description="Polar residues" evidence="1">
    <location>
        <begin position="69"/>
        <end position="79"/>
    </location>
</feature>
<keyword evidence="3" id="KW-1185">Reference proteome</keyword>
<evidence type="ECO:0000313" key="3">
    <source>
        <dbReference type="Proteomes" id="UP000191691"/>
    </source>
</evidence>
<comment type="caution">
    <text evidence="2">The sequence shown here is derived from an EMBL/GenBank/DDBJ whole genome shotgun (WGS) entry which is preliminary data.</text>
</comment>
<sequence>MPIYEDRRVCKRCGTLGFTTQTCLQCNYCGYCKTEGHLIVNCERVKPCSKCGEKGHPPERCRAHWPKPRTSQPRTQMKASTPGKRKTTAPRGFVARTLNQAMKKGIRFNQTVDGPRHDSEEWLKIPPKIRDCVIRQPPSTFPRLKPLLLKMFRDIDENALVECRSLKYASEIEAHGGHETVADDLLRLVTPEILDLQSQQITTAILRDIQHQQDKDESWATPMGYLDFITDSRDREWLRLYVGQCVEVLRRVINGHAQSILKASIDTLHYFMIWLGNGCRSANFIRLWKVEDYEDDDWKKIRMNILEVLFCQAFSTHHGVLDRILPTPGTDQFTLYERPSYGLNLMTPLAQDGPLIDFTRSNYIIPAQKTPDEQIGLWFNCFRLRRAAAKRGLNQKLLTASRPRFRSDLDDCLRTTIGDDNIFKELKASMQCEQVNVNCSSITAPVPFFGSTSAKIGGGLVPRVPKDEEPVVQLPWSLKACNFTDSNILFWTYNFGNFLPLAEVLATPNANQDELRLRHQQLIDRSQVRIIFLCGPRAERTIRVPSLRRFTLELRGFQYPMYLMDNPKRILIRCPPVPCEIWSKIGAESTQIVEGIRFAISLLGLQKEDLRPYSLETTSLMGTILCHARNERLGRAKLMLKTVDTSVLLWLQRKGLAMQALERVEKLAGSLSRGLLMILHSLPRSKTHLSFKRPIDPEARAIRNAKRVRCYEPFDKDAFREVKKIVLDAITEEEESYTAALQSLPPEKPEGDQNLEIDSLHAIMHPGPAVTIEKVRQIVSNEPSGPSALKPLSSSDPYPDQDSDLEDSHILELEPFCKRAVDLGLLDLKLSKARRDRPKYKGHVWRQEVGIYRDKEYVYQMDPDQTKSRSINVNYCHLGFKKDEDVGDGTVRVEIEVNPPGQRHGKCYATDALDSDPASRLAFRVRYKDSGGQKQERYSYGKGRKSLYAANTLVDILVDDTPNEMIDKTSRRYLYFTSESKFPEELEQFVGGYTADI</sequence>
<dbReference type="EMBL" id="MOOB01000002">
    <property type="protein sequence ID" value="OQE95540.1"/>
    <property type="molecule type" value="Genomic_DNA"/>
</dbReference>
<gene>
    <name evidence="2" type="ORF">PENNAL_c0002G00826</name>
</gene>
<dbReference type="OMA" id="FFCENSS"/>
<proteinExistence type="predicted"/>
<dbReference type="Proteomes" id="UP000191691">
    <property type="component" value="Unassembled WGS sequence"/>
</dbReference>
<evidence type="ECO:0000313" key="2">
    <source>
        <dbReference type="EMBL" id="OQE95540.1"/>
    </source>
</evidence>
<reference evidence="3" key="1">
    <citation type="journal article" date="2017" name="Nat. Microbiol.">
        <title>Global analysis of biosynthetic gene clusters reveals vast potential of secondary metabolite production in Penicillium species.</title>
        <authorList>
            <person name="Nielsen J.C."/>
            <person name="Grijseels S."/>
            <person name="Prigent S."/>
            <person name="Ji B."/>
            <person name="Dainat J."/>
            <person name="Nielsen K.F."/>
            <person name="Frisvad J.C."/>
            <person name="Workman M."/>
            <person name="Nielsen J."/>
        </authorList>
    </citation>
    <scope>NUCLEOTIDE SEQUENCE [LARGE SCALE GENOMIC DNA]</scope>
    <source>
        <strain evidence="3">IBT 13039</strain>
    </source>
</reference>
<evidence type="ECO:0008006" key="4">
    <source>
        <dbReference type="Google" id="ProtNLM"/>
    </source>
</evidence>
<dbReference type="AlphaFoldDB" id="A0A1V6Z7A4"/>
<accession>A0A1V6Z7A4</accession>
<organism evidence="2 3">
    <name type="scientific">Penicillium nalgiovense</name>
    <dbReference type="NCBI Taxonomy" id="60175"/>
    <lineage>
        <taxon>Eukaryota</taxon>
        <taxon>Fungi</taxon>
        <taxon>Dikarya</taxon>
        <taxon>Ascomycota</taxon>
        <taxon>Pezizomycotina</taxon>
        <taxon>Eurotiomycetes</taxon>
        <taxon>Eurotiomycetidae</taxon>
        <taxon>Eurotiales</taxon>
        <taxon>Aspergillaceae</taxon>
        <taxon>Penicillium</taxon>
    </lineage>
</organism>
<name>A0A1V6Z7A4_PENNA</name>
<feature type="region of interest" description="Disordered" evidence="1">
    <location>
        <begin position="781"/>
        <end position="805"/>
    </location>
</feature>
<dbReference type="STRING" id="60175.A0A1V6Z7A4"/>
<evidence type="ECO:0000256" key="1">
    <source>
        <dbReference type="SAM" id="MobiDB-lite"/>
    </source>
</evidence>